<dbReference type="EMBL" id="PVWK01000079">
    <property type="protein sequence ID" value="PSB28458.1"/>
    <property type="molecule type" value="Genomic_DNA"/>
</dbReference>
<protein>
    <submittedName>
        <fullName evidence="5">NUDIX hydrolase</fullName>
    </submittedName>
</protein>
<dbReference type="RefSeq" id="WP_106256786.1">
    <property type="nucleotide sequence ID" value="NZ_CAWNSW010000001.1"/>
</dbReference>
<dbReference type="PRINTS" id="PR00502">
    <property type="entry name" value="NUDIXFAMILY"/>
</dbReference>
<proteinExistence type="inferred from homology"/>
<dbReference type="Pfam" id="PF00293">
    <property type="entry name" value="NUDIX"/>
    <property type="match status" value="1"/>
</dbReference>
<dbReference type="InterPro" id="IPR020476">
    <property type="entry name" value="Nudix_hydrolase"/>
</dbReference>
<dbReference type="PANTHER" id="PTHR43046:SF14">
    <property type="entry name" value="MUTT_NUDIX FAMILY PROTEIN"/>
    <property type="match status" value="1"/>
</dbReference>
<sequence>MKDETSQEQRHRVAIAILHQDGKFLLQLRDDIPGIFYPGHWALFGGHIEPGESPDEAMQRELREEIGYAPATLNQFALYEDTQVVRYVYHGELDVDVSQLVLHEGWDMALATSEEIGQGDRYSQQAKQRRPLGKPHQRILLDFMARSG</sequence>
<evidence type="ECO:0000259" key="4">
    <source>
        <dbReference type="PROSITE" id="PS51462"/>
    </source>
</evidence>
<accession>A0A2T1E6V4</accession>
<dbReference type="PROSITE" id="PS51462">
    <property type="entry name" value="NUDIX"/>
    <property type="match status" value="1"/>
</dbReference>
<gene>
    <name evidence="5" type="ORF">C7B82_13360</name>
</gene>
<dbReference type="InterPro" id="IPR020084">
    <property type="entry name" value="NUDIX_hydrolase_CS"/>
</dbReference>
<dbReference type="InterPro" id="IPR015797">
    <property type="entry name" value="NUDIX_hydrolase-like_dom_sf"/>
</dbReference>
<evidence type="ECO:0000256" key="2">
    <source>
        <dbReference type="ARBA" id="ARBA00022801"/>
    </source>
</evidence>
<keyword evidence="2 3" id="KW-0378">Hydrolase</keyword>
<dbReference type="OrthoDB" id="161692at2"/>
<dbReference type="Gene3D" id="3.90.79.10">
    <property type="entry name" value="Nucleoside Triphosphate Pyrophosphohydrolase"/>
    <property type="match status" value="1"/>
</dbReference>
<name>A0A2T1E6V4_9CYAN</name>
<dbReference type="PROSITE" id="PS00893">
    <property type="entry name" value="NUDIX_BOX"/>
    <property type="match status" value="1"/>
</dbReference>
<dbReference type="AlphaFoldDB" id="A0A2T1E6V4"/>
<comment type="similarity">
    <text evidence="3">Belongs to the Nudix hydrolase family.</text>
</comment>
<feature type="domain" description="Nudix hydrolase" evidence="4">
    <location>
        <begin position="9"/>
        <end position="145"/>
    </location>
</feature>
<dbReference type="Proteomes" id="UP000239576">
    <property type="component" value="Unassembled WGS sequence"/>
</dbReference>
<reference evidence="6" key="1">
    <citation type="submission" date="2018-02" db="EMBL/GenBank/DDBJ databases">
        <authorList>
            <person name="Moore K."/>
            <person name="Momper L."/>
        </authorList>
    </citation>
    <scope>NUCLEOTIDE SEQUENCE [LARGE SCALE GENOMIC DNA]</scope>
    <source>
        <strain evidence="6">ULC18</strain>
    </source>
</reference>
<organism evidence="5 6">
    <name type="scientific">Stenomitos frigidus ULC18</name>
    <dbReference type="NCBI Taxonomy" id="2107698"/>
    <lineage>
        <taxon>Bacteria</taxon>
        <taxon>Bacillati</taxon>
        <taxon>Cyanobacteriota</taxon>
        <taxon>Cyanophyceae</taxon>
        <taxon>Leptolyngbyales</taxon>
        <taxon>Leptolyngbyaceae</taxon>
        <taxon>Stenomitos</taxon>
    </lineage>
</organism>
<dbReference type="CDD" id="cd18882">
    <property type="entry name" value="NUDIX_Hydrolase"/>
    <property type="match status" value="1"/>
</dbReference>
<evidence type="ECO:0000313" key="5">
    <source>
        <dbReference type="EMBL" id="PSB28458.1"/>
    </source>
</evidence>
<comment type="cofactor">
    <cofactor evidence="1">
        <name>Mg(2+)</name>
        <dbReference type="ChEBI" id="CHEBI:18420"/>
    </cofactor>
</comment>
<dbReference type="PANTHER" id="PTHR43046">
    <property type="entry name" value="GDP-MANNOSE MANNOSYL HYDROLASE"/>
    <property type="match status" value="1"/>
</dbReference>
<comment type="caution">
    <text evidence="5">The sequence shown here is derived from an EMBL/GenBank/DDBJ whole genome shotgun (WGS) entry which is preliminary data.</text>
</comment>
<keyword evidence="6" id="KW-1185">Reference proteome</keyword>
<dbReference type="GO" id="GO:0016787">
    <property type="term" value="F:hydrolase activity"/>
    <property type="evidence" value="ECO:0007669"/>
    <property type="project" value="UniProtKB-KW"/>
</dbReference>
<evidence type="ECO:0000256" key="1">
    <source>
        <dbReference type="ARBA" id="ARBA00001946"/>
    </source>
</evidence>
<evidence type="ECO:0000313" key="6">
    <source>
        <dbReference type="Proteomes" id="UP000239576"/>
    </source>
</evidence>
<evidence type="ECO:0000256" key="3">
    <source>
        <dbReference type="RuleBase" id="RU003476"/>
    </source>
</evidence>
<dbReference type="SUPFAM" id="SSF55811">
    <property type="entry name" value="Nudix"/>
    <property type="match status" value="1"/>
</dbReference>
<dbReference type="InterPro" id="IPR000086">
    <property type="entry name" value="NUDIX_hydrolase_dom"/>
</dbReference>
<reference evidence="5 6" key="2">
    <citation type="submission" date="2018-03" db="EMBL/GenBank/DDBJ databases">
        <title>The ancient ancestry and fast evolution of plastids.</title>
        <authorList>
            <person name="Moore K.R."/>
            <person name="Magnabosco C."/>
            <person name="Momper L."/>
            <person name="Gold D.A."/>
            <person name="Bosak T."/>
            <person name="Fournier G.P."/>
        </authorList>
    </citation>
    <scope>NUCLEOTIDE SEQUENCE [LARGE SCALE GENOMIC DNA]</scope>
    <source>
        <strain evidence="5 6">ULC18</strain>
    </source>
</reference>